<name>A0A6A7BM16_9PLEO</name>
<dbReference type="GO" id="GO:0008829">
    <property type="term" value="F:dCTP deaminase activity"/>
    <property type="evidence" value="ECO:0007669"/>
    <property type="project" value="InterPro"/>
</dbReference>
<dbReference type="InterPro" id="IPR036157">
    <property type="entry name" value="dUTPase-like_sf"/>
</dbReference>
<dbReference type="OrthoDB" id="2874071at2759"/>
<organism evidence="3 4">
    <name type="scientific">Plenodomus tracheiphilus IPT5</name>
    <dbReference type="NCBI Taxonomy" id="1408161"/>
    <lineage>
        <taxon>Eukaryota</taxon>
        <taxon>Fungi</taxon>
        <taxon>Dikarya</taxon>
        <taxon>Ascomycota</taxon>
        <taxon>Pezizomycotina</taxon>
        <taxon>Dothideomycetes</taxon>
        <taxon>Pleosporomycetidae</taxon>
        <taxon>Pleosporales</taxon>
        <taxon>Pleosporineae</taxon>
        <taxon>Leptosphaeriaceae</taxon>
        <taxon>Plenodomus</taxon>
    </lineage>
</organism>
<accession>A0A6A7BM16</accession>
<evidence type="ECO:0000256" key="1">
    <source>
        <dbReference type="ARBA" id="ARBA00022801"/>
    </source>
</evidence>
<keyword evidence="1" id="KW-0378">Hydrolase</keyword>
<dbReference type="CDD" id="cd07557">
    <property type="entry name" value="trimeric_dUTPase"/>
    <property type="match status" value="1"/>
</dbReference>
<keyword evidence="2" id="KW-0546">Nucleotide metabolism</keyword>
<dbReference type="Gene3D" id="2.70.40.10">
    <property type="match status" value="1"/>
</dbReference>
<dbReference type="Pfam" id="PF22769">
    <property type="entry name" value="DCD"/>
    <property type="match status" value="1"/>
</dbReference>
<dbReference type="EMBL" id="MU006291">
    <property type="protein sequence ID" value="KAF2855188.1"/>
    <property type="molecule type" value="Genomic_DNA"/>
</dbReference>
<gene>
    <name evidence="3" type="ORF">T440DRAFT_464485</name>
</gene>
<keyword evidence="4" id="KW-1185">Reference proteome</keyword>
<evidence type="ECO:0000313" key="3">
    <source>
        <dbReference type="EMBL" id="KAF2855188.1"/>
    </source>
</evidence>
<protein>
    <submittedName>
        <fullName evidence="3">Putative dUTP diphosphatase Dut</fullName>
    </submittedName>
</protein>
<dbReference type="Proteomes" id="UP000799423">
    <property type="component" value="Unassembled WGS sequence"/>
</dbReference>
<evidence type="ECO:0000256" key="2">
    <source>
        <dbReference type="ARBA" id="ARBA00023080"/>
    </source>
</evidence>
<reference evidence="3" key="1">
    <citation type="submission" date="2020-01" db="EMBL/GenBank/DDBJ databases">
        <authorList>
            <consortium name="DOE Joint Genome Institute"/>
            <person name="Haridas S."/>
            <person name="Albert R."/>
            <person name="Binder M."/>
            <person name="Bloem J."/>
            <person name="Labutti K."/>
            <person name="Salamov A."/>
            <person name="Andreopoulos B."/>
            <person name="Baker S.E."/>
            <person name="Barry K."/>
            <person name="Bills G."/>
            <person name="Bluhm B.H."/>
            <person name="Cannon C."/>
            <person name="Castanera R."/>
            <person name="Culley D.E."/>
            <person name="Daum C."/>
            <person name="Ezra D."/>
            <person name="Gonzalez J.B."/>
            <person name="Henrissat B."/>
            <person name="Kuo A."/>
            <person name="Liang C."/>
            <person name="Lipzen A."/>
            <person name="Lutzoni F."/>
            <person name="Magnuson J."/>
            <person name="Mondo S."/>
            <person name="Nolan M."/>
            <person name="Ohm R."/>
            <person name="Pangilinan J."/>
            <person name="Park H.-J."/>
            <person name="Ramirez L."/>
            <person name="Alfaro M."/>
            <person name="Sun H."/>
            <person name="Tritt A."/>
            <person name="Yoshinaga Y."/>
            <person name="Zwiers L.-H."/>
            <person name="Turgeon B.G."/>
            <person name="Goodwin S.B."/>
            <person name="Spatafora J.W."/>
            <person name="Crous P.W."/>
            <person name="Grigoriev I.V."/>
        </authorList>
    </citation>
    <scope>NUCLEOTIDE SEQUENCE</scope>
    <source>
        <strain evidence="3">IPT5</strain>
    </source>
</reference>
<proteinExistence type="predicted"/>
<dbReference type="GO" id="GO:0006229">
    <property type="term" value="P:dUTP biosynthetic process"/>
    <property type="evidence" value="ECO:0007669"/>
    <property type="project" value="InterPro"/>
</dbReference>
<dbReference type="SUPFAM" id="SSF51283">
    <property type="entry name" value="dUTPase-like"/>
    <property type="match status" value="1"/>
</dbReference>
<dbReference type="PANTHER" id="PTHR42680:SF3">
    <property type="entry name" value="DCTP DEAMINASE"/>
    <property type="match status" value="1"/>
</dbReference>
<sequence length="196" mass="21350">MIIPGRVALQRSIITHLRSAPQQVQPCGIDLTLKRVMKWSSGAVIDFDNTHRKTGRTIEMPFHSHPQPQIVAAPTTGSTNQNSTSGAAAQMETPISENYIDLASGSYLVEFNENVDMPLDLMGQILVRSSLFRSGALVHAGVMDSGYKGPIGAMLQVVNPHGIRLLQNAKLAQMVFHQMSEPVEGYSGVYQGRSHV</sequence>
<dbReference type="PANTHER" id="PTHR42680">
    <property type="entry name" value="DCTP DEAMINASE"/>
    <property type="match status" value="1"/>
</dbReference>
<dbReference type="InterPro" id="IPR011962">
    <property type="entry name" value="dCTP_deaminase"/>
</dbReference>
<dbReference type="AlphaFoldDB" id="A0A6A7BM16"/>
<evidence type="ECO:0000313" key="4">
    <source>
        <dbReference type="Proteomes" id="UP000799423"/>
    </source>
</evidence>
<dbReference type="InterPro" id="IPR033704">
    <property type="entry name" value="dUTPase_trimeric"/>
</dbReference>